<reference evidence="1 2" key="1">
    <citation type="journal article" date="2018" name="Mol. Plant">
        <title>The genome of Artemisia annua provides insight into the evolution of Asteraceae family and artemisinin biosynthesis.</title>
        <authorList>
            <person name="Shen Q."/>
            <person name="Zhang L."/>
            <person name="Liao Z."/>
            <person name="Wang S."/>
            <person name="Yan T."/>
            <person name="Shi P."/>
            <person name="Liu M."/>
            <person name="Fu X."/>
            <person name="Pan Q."/>
            <person name="Wang Y."/>
            <person name="Lv Z."/>
            <person name="Lu X."/>
            <person name="Zhang F."/>
            <person name="Jiang W."/>
            <person name="Ma Y."/>
            <person name="Chen M."/>
            <person name="Hao X."/>
            <person name="Li L."/>
            <person name="Tang Y."/>
            <person name="Lv G."/>
            <person name="Zhou Y."/>
            <person name="Sun X."/>
            <person name="Brodelius P.E."/>
            <person name="Rose J.K.C."/>
            <person name="Tang K."/>
        </authorList>
    </citation>
    <scope>NUCLEOTIDE SEQUENCE [LARGE SCALE GENOMIC DNA]</scope>
    <source>
        <strain evidence="2">cv. Huhao1</strain>
        <tissue evidence="1">Leaf</tissue>
    </source>
</reference>
<evidence type="ECO:0000313" key="1">
    <source>
        <dbReference type="EMBL" id="PWA90291.1"/>
    </source>
</evidence>
<dbReference type="Gene3D" id="2.40.50.140">
    <property type="entry name" value="Nucleic acid-binding proteins"/>
    <property type="match status" value="2"/>
</dbReference>
<organism evidence="1 2">
    <name type="scientific">Artemisia annua</name>
    <name type="common">Sweet wormwood</name>
    <dbReference type="NCBI Taxonomy" id="35608"/>
    <lineage>
        <taxon>Eukaryota</taxon>
        <taxon>Viridiplantae</taxon>
        <taxon>Streptophyta</taxon>
        <taxon>Embryophyta</taxon>
        <taxon>Tracheophyta</taxon>
        <taxon>Spermatophyta</taxon>
        <taxon>Magnoliopsida</taxon>
        <taxon>eudicotyledons</taxon>
        <taxon>Gunneridae</taxon>
        <taxon>Pentapetalae</taxon>
        <taxon>asterids</taxon>
        <taxon>campanulids</taxon>
        <taxon>Asterales</taxon>
        <taxon>Asteraceae</taxon>
        <taxon>Asteroideae</taxon>
        <taxon>Anthemideae</taxon>
        <taxon>Artemisiinae</taxon>
        <taxon>Artemisia</taxon>
    </lineage>
</organism>
<name>A0A2U1PWY9_ARTAN</name>
<accession>A0A2U1PWY9</accession>
<evidence type="ECO:0000313" key="2">
    <source>
        <dbReference type="Proteomes" id="UP000245207"/>
    </source>
</evidence>
<sequence length="155" mass="17905">MQATINSNAVKNHEKHMGQDMCVFISNFGVTEYDAKDAFVVKHDYKISFYKMTKVKKYDEFSGPVYRFDFKSFTDLLQEKKDFIIAYDLIGDITSCVNIESMEEAKGKQKRFIRIEMQDTMGNKIQNVTLWGAYANQLDDYLGDRSALGHVVLII</sequence>
<gene>
    <name evidence="1" type="ORF">CTI12_AA101290</name>
</gene>
<dbReference type="EMBL" id="PKPP01000641">
    <property type="protein sequence ID" value="PWA90291.1"/>
    <property type="molecule type" value="Genomic_DNA"/>
</dbReference>
<dbReference type="Proteomes" id="UP000245207">
    <property type="component" value="Unassembled WGS sequence"/>
</dbReference>
<dbReference type="SUPFAM" id="SSF50249">
    <property type="entry name" value="Nucleic acid-binding proteins"/>
    <property type="match status" value="1"/>
</dbReference>
<proteinExistence type="predicted"/>
<comment type="caution">
    <text evidence="1">The sequence shown here is derived from an EMBL/GenBank/DDBJ whole genome shotgun (WGS) entry which is preliminary data.</text>
</comment>
<dbReference type="InterPro" id="IPR012340">
    <property type="entry name" value="NA-bd_OB-fold"/>
</dbReference>
<dbReference type="OrthoDB" id="1066822at2759"/>
<keyword evidence="2" id="KW-1185">Reference proteome</keyword>
<dbReference type="AlphaFoldDB" id="A0A2U1PWY9"/>
<protein>
    <submittedName>
        <fullName evidence="1">Nucleic acid-binding, OB-fold protein</fullName>
    </submittedName>
</protein>